<dbReference type="GO" id="GO:0071555">
    <property type="term" value="P:cell wall organization"/>
    <property type="evidence" value="ECO:0007669"/>
    <property type="project" value="UniProtKB-KW"/>
</dbReference>
<reference evidence="13 15" key="1">
    <citation type="submission" date="2020-08" db="EMBL/GenBank/DDBJ databases">
        <title>Genomic Encyclopedia of Type Strains, Phase IV (KMG-IV): sequencing the most valuable type-strain genomes for metagenomic binning, comparative biology and taxonomic classification.</title>
        <authorList>
            <person name="Goeker M."/>
        </authorList>
    </citation>
    <scope>NUCLEOTIDE SEQUENCE [LARGE SCALE GENOMIC DNA]</scope>
    <source>
        <strain evidence="13 15">DSM 26963</strain>
    </source>
</reference>
<dbReference type="Pfam" id="PF04101">
    <property type="entry name" value="Glyco_tran_28_C"/>
    <property type="match status" value="1"/>
</dbReference>
<dbReference type="Proteomes" id="UP000521313">
    <property type="component" value="Unassembled WGS sequence"/>
</dbReference>
<evidence type="ECO:0000313" key="16">
    <source>
        <dbReference type="Proteomes" id="UP000775500"/>
    </source>
</evidence>
<proteinExistence type="inferred from homology"/>
<evidence type="ECO:0000256" key="8">
    <source>
        <dbReference type="ARBA" id="ARBA00023306"/>
    </source>
</evidence>
<evidence type="ECO:0000256" key="9">
    <source>
        <dbReference type="ARBA" id="ARBA00023316"/>
    </source>
</evidence>
<dbReference type="Gene3D" id="3.40.50.2000">
    <property type="entry name" value="Glycogen Phosphorylase B"/>
    <property type="match status" value="2"/>
</dbReference>
<dbReference type="SUPFAM" id="SSF53756">
    <property type="entry name" value="UDP-Glycosyltransferase/glycogen phosphorylase"/>
    <property type="match status" value="1"/>
</dbReference>
<dbReference type="GO" id="GO:0005975">
    <property type="term" value="P:carbohydrate metabolic process"/>
    <property type="evidence" value="ECO:0007669"/>
    <property type="project" value="InterPro"/>
</dbReference>
<dbReference type="GO" id="GO:0005886">
    <property type="term" value="C:plasma membrane"/>
    <property type="evidence" value="ECO:0007669"/>
    <property type="project" value="UniProtKB-SubCell"/>
</dbReference>
<evidence type="ECO:0000313" key="15">
    <source>
        <dbReference type="Proteomes" id="UP000521313"/>
    </source>
</evidence>
<keyword evidence="6 10" id="KW-0573">Peptidoglycan synthesis</keyword>
<keyword evidence="2 10" id="KW-0132">Cell division</keyword>
<organism evidence="13 15">
    <name type="scientific">Faecalicoccus acidiformans</name>
    <dbReference type="NCBI Taxonomy" id="915173"/>
    <lineage>
        <taxon>Bacteria</taxon>
        <taxon>Bacillati</taxon>
        <taxon>Bacillota</taxon>
        <taxon>Erysipelotrichia</taxon>
        <taxon>Erysipelotrichales</taxon>
        <taxon>Erysipelotrichaceae</taxon>
        <taxon>Faecalicoccus</taxon>
    </lineage>
</organism>
<keyword evidence="16" id="KW-1185">Reference proteome</keyword>
<protein>
    <recommendedName>
        <fullName evidence="10">UDP-N-acetylglucosamine--N-acetylmuramyl-(pentapeptide) pyrophosphoryl-undecaprenol N-acetylglucosamine transferase</fullName>
        <ecNumber evidence="10">2.4.1.227</ecNumber>
    </recommendedName>
    <alternativeName>
        <fullName evidence="10">Undecaprenyl-PP-MurNAc-pentapeptide-UDPGlcNAc GlcNAc transferase</fullName>
    </alternativeName>
</protein>
<keyword evidence="9 10" id="KW-0961">Cell wall biogenesis/degradation</keyword>
<feature type="binding site" evidence="10">
    <location>
        <position position="195"/>
    </location>
    <ligand>
        <name>UDP-N-acetyl-alpha-D-glucosamine</name>
        <dbReference type="ChEBI" id="CHEBI:57705"/>
    </ligand>
</feature>
<evidence type="ECO:0000256" key="5">
    <source>
        <dbReference type="ARBA" id="ARBA00022960"/>
    </source>
</evidence>
<dbReference type="GO" id="GO:0051301">
    <property type="term" value="P:cell division"/>
    <property type="evidence" value="ECO:0007669"/>
    <property type="project" value="UniProtKB-KW"/>
</dbReference>
<feature type="domain" description="Glycosyltransferase family 28 N-terminal" evidence="11">
    <location>
        <begin position="3"/>
        <end position="141"/>
    </location>
</feature>
<dbReference type="InterPro" id="IPR007235">
    <property type="entry name" value="Glyco_trans_28_C"/>
</dbReference>
<evidence type="ECO:0000256" key="7">
    <source>
        <dbReference type="ARBA" id="ARBA00023136"/>
    </source>
</evidence>
<keyword evidence="3 10" id="KW-0328">Glycosyltransferase</keyword>
<dbReference type="RefSeq" id="WP_183374941.1">
    <property type="nucleotide sequence ID" value="NZ_CALVCN010000001.1"/>
</dbReference>
<comment type="subcellular location">
    <subcellularLocation>
        <location evidence="10">Cell membrane</location>
        <topology evidence="10">Peripheral membrane protein</topology>
        <orientation evidence="10">Cytoplasmic side</orientation>
    </subcellularLocation>
</comment>
<dbReference type="EC" id="2.4.1.227" evidence="10"/>
<feature type="binding site" evidence="10">
    <location>
        <position position="123"/>
    </location>
    <ligand>
        <name>UDP-N-acetyl-alpha-D-glucosamine</name>
        <dbReference type="ChEBI" id="CHEBI:57705"/>
    </ligand>
</feature>
<dbReference type="InterPro" id="IPR006009">
    <property type="entry name" value="GlcNAc_MurG"/>
</dbReference>
<dbReference type="UniPathway" id="UPA00219"/>
<reference evidence="14 16" key="3">
    <citation type="journal article" date="2021" name="Sci. Rep.">
        <title>The distribution of antibiotic resistance genes in chicken gut microbiota commensals.</title>
        <authorList>
            <person name="Juricova H."/>
            <person name="Matiasovicova J."/>
            <person name="Kubasova T."/>
            <person name="Cejkova D."/>
            <person name="Rychlik I."/>
        </authorList>
    </citation>
    <scope>NUCLEOTIDE SEQUENCE [LARGE SCALE GENOMIC DNA]</scope>
    <source>
        <strain evidence="14 16">An423</strain>
    </source>
</reference>
<dbReference type="NCBIfam" id="TIGR01133">
    <property type="entry name" value="murG"/>
    <property type="match status" value="1"/>
</dbReference>
<keyword evidence="7 10" id="KW-0472">Membrane</keyword>
<dbReference type="InterPro" id="IPR004276">
    <property type="entry name" value="GlycoTrans_28_N"/>
</dbReference>
<dbReference type="PANTHER" id="PTHR21015">
    <property type="entry name" value="UDP-N-ACETYLGLUCOSAMINE--N-ACETYLMURAMYL-(PENTAPEPTIDE) PYROPHOSPHORYL-UNDECAPRENOL N-ACETYLGLUCOSAMINE TRANSFERASE 1"/>
    <property type="match status" value="1"/>
</dbReference>
<dbReference type="Pfam" id="PF03033">
    <property type="entry name" value="Glyco_transf_28"/>
    <property type="match status" value="1"/>
</dbReference>
<evidence type="ECO:0000256" key="4">
    <source>
        <dbReference type="ARBA" id="ARBA00022679"/>
    </source>
</evidence>
<comment type="function">
    <text evidence="10">Cell wall formation. Catalyzes the transfer of a GlcNAc subunit on undecaprenyl-pyrophosphoryl-MurNAc-pentapeptide (lipid intermediate I) to form undecaprenyl-pyrophosphoryl-MurNAc-(pentapeptide)GlcNAc (lipid intermediate II).</text>
</comment>
<gene>
    <name evidence="10 14" type="primary">murG</name>
    <name evidence="14" type="ORF">H5982_01255</name>
    <name evidence="13" type="ORF">HNQ43_000764</name>
</gene>
<dbReference type="CDD" id="cd03785">
    <property type="entry name" value="GT28_MurG"/>
    <property type="match status" value="1"/>
</dbReference>
<dbReference type="HAMAP" id="MF_00033">
    <property type="entry name" value="MurG"/>
    <property type="match status" value="1"/>
</dbReference>
<reference evidence="14" key="2">
    <citation type="submission" date="2020-08" db="EMBL/GenBank/DDBJ databases">
        <authorList>
            <person name="Cejkova D."/>
            <person name="Kubasova T."/>
            <person name="Jahodarova E."/>
            <person name="Rychlik I."/>
        </authorList>
    </citation>
    <scope>NUCLEOTIDE SEQUENCE</scope>
    <source>
        <strain evidence="14">An423</strain>
    </source>
</reference>
<evidence type="ECO:0000313" key="13">
    <source>
        <dbReference type="EMBL" id="MBB5184721.1"/>
    </source>
</evidence>
<accession>A0A7W8FXU5</accession>
<keyword evidence="5 10" id="KW-0133">Cell shape</keyword>
<feature type="binding site" evidence="10">
    <location>
        <begin position="10"/>
        <end position="12"/>
    </location>
    <ligand>
        <name>UDP-N-acetyl-alpha-D-glucosamine</name>
        <dbReference type="ChEBI" id="CHEBI:57705"/>
    </ligand>
</feature>
<evidence type="ECO:0000259" key="11">
    <source>
        <dbReference type="Pfam" id="PF03033"/>
    </source>
</evidence>
<keyword evidence="1 10" id="KW-1003">Cell membrane</keyword>
<evidence type="ECO:0000256" key="1">
    <source>
        <dbReference type="ARBA" id="ARBA00022475"/>
    </source>
</evidence>
<dbReference type="GO" id="GO:0008360">
    <property type="term" value="P:regulation of cell shape"/>
    <property type="evidence" value="ECO:0007669"/>
    <property type="project" value="UniProtKB-KW"/>
</dbReference>
<dbReference type="Proteomes" id="UP000775500">
    <property type="component" value="Unassembled WGS sequence"/>
</dbReference>
<evidence type="ECO:0000259" key="12">
    <source>
        <dbReference type="Pfam" id="PF04101"/>
    </source>
</evidence>
<dbReference type="AlphaFoldDB" id="A0A7W8FXU5"/>
<feature type="domain" description="Glycosyl transferase family 28 C-terminal" evidence="12">
    <location>
        <begin position="188"/>
        <end position="344"/>
    </location>
</feature>
<comment type="pathway">
    <text evidence="10">Cell wall biogenesis; peptidoglycan biosynthesis.</text>
</comment>
<evidence type="ECO:0000256" key="3">
    <source>
        <dbReference type="ARBA" id="ARBA00022676"/>
    </source>
</evidence>
<evidence type="ECO:0000256" key="6">
    <source>
        <dbReference type="ARBA" id="ARBA00022984"/>
    </source>
</evidence>
<keyword evidence="8 10" id="KW-0131">Cell cycle</keyword>
<sequence>MKIACVTGGTGGHIYPALALMDMFKEKDPACDILFIGNDDRMEAQLIPERGYPFTSLHTSGLVGSPIRKMKAVGQLFFAYQKSKKILKSFQPDLVIGFGGYVSAPVILAGHALGICTMIHEQNSIVGKANQLVMNKVDRIITCYEKCSEIFPKEKTVLLGNPRATIAKEAKLDTDYYDSLGLDPAKKTILIMMGSLGSSSVNQLMKDALKGVTEDLQFLYVCGKDNLEDIALFEGMDHVHVVGYVDTLKIYEKVDGMICRAGATTLAEVTALGLPSILIPSPYVANNHQFYNASVLVDQGAALMIEEKDLNADSLHRAIVELFLDEKKMQLVCKNALELGKPNAAYDIIEECRQCIILHKRGK</sequence>
<name>A0A7W8FXU5_9FIRM</name>
<comment type="catalytic activity">
    <reaction evidence="10">
        <text>di-trans,octa-cis-undecaprenyl diphospho-N-acetyl-alpha-D-muramoyl-L-alanyl-D-glutamyl-meso-2,6-diaminopimeloyl-D-alanyl-D-alanine + UDP-N-acetyl-alpha-D-glucosamine = di-trans,octa-cis-undecaprenyl diphospho-[N-acetyl-alpha-D-glucosaminyl-(1-&gt;4)]-N-acetyl-alpha-D-muramoyl-L-alanyl-D-glutamyl-meso-2,6-diaminopimeloyl-D-alanyl-D-alanine + UDP + H(+)</text>
        <dbReference type="Rhea" id="RHEA:31227"/>
        <dbReference type="ChEBI" id="CHEBI:15378"/>
        <dbReference type="ChEBI" id="CHEBI:57705"/>
        <dbReference type="ChEBI" id="CHEBI:58223"/>
        <dbReference type="ChEBI" id="CHEBI:61387"/>
        <dbReference type="ChEBI" id="CHEBI:61388"/>
        <dbReference type="EC" id="2.4.1.227"/>
    </reaction>
</comment>
<evidence type="ECO:0000256" key="2">
    <source>
        <dbReference type="ARBA" id="ARBA00022618"/>
    </source>
</evidence>
<dbReference type="EMBL" id="JACHHD010000006">
    <property type="protein sequence ID" value="MBB5184721.1"/>
    <property type="molecule type" value="Genomic_DNA"/>
</dbReference>
<comment type="similarity">
    <text evidence="10">Belongs to the glycosyltransferase 28 family. MurG subfamily.</text>
</comment>
<comment type="caution">
    <text evidence="13">The sequence shown here is derived from an EMBL/GenBank/DDBJ whole genome shotgun (WGS) entry which is preliminary data.</text>
</comment>
<evidence type="ECO:0000313" key="14">
    <source>
        <dbReference type="EMBL" id="MBM6830737.1"/>
    </source>
</evidence>
<dbReference type="PANTHER" id="PTHR21015:SF22">
    <property type="entry name" value="GLYCOSYLTRANSFERASE"/>
    <property type="match status" value="1"/>
</dbReference>
<dbReference type="GO" id="GO:0050511">
    <property type="term" value="F:undecaprenyldiphospho-muramoylpentapeptide beta-N-acetylglucosaminyltransferase activity"/>
    <property type="evidence" value="ECO:0007669"/>
    <property type="project" value="UniProtKB-UniRule"/>
</dbReference>
<comment type="caution">
    <text evidence="10">Lacks conserved residue(s) required for the propagation of feature annotation.</text>
</comment>
<keyword evidence="4 10" id="KW-0808">Transferase</keyword>
<dbReference type="EMBL" id="JACJLU010000001">
    <property type="protein sequence ID" value="MBM6830737.1"/>
    <property type="molecule type" value="Genomic_DNA"/>
</dbReference>
<dbReference type="GO" id="GO:0009252">
    <property type="term" value="P:peptidoglycan biosynthetic process"/>
    <property type="evidence" value="ECO:0007669"/>
    <property type="project" value="UniProtKB-UniRule"/>
</dbReference>
<feature type="binding site" evidence="10">
    <location>
        <position position="289"/>
    </location>
    <ligand>
        <name>UDP-N-acetyl-alpha-D-glucosamine</name>
        <dbReference type="ChEBI" id="CHEBI:57705"/>
    </ligand>
</feature>
<evidence type="ECO:0000256" key="10">
    <source>
        <dbReference type="HAMAP-Rule" id="MF_00033"/>
    </source>
</evidence>